<dbReference type="InterPro" id="IPR007110">
    <property type="entry name" value="Ig-like_dom"/>
</dbReference>
<proteinExistence type="predicted"/>
<dbReference type="SUPFAM" id="SSF48726">
    <property type="entry name" value="Immunoglobulin"/>
    <property type="match status" value="1"/>
</dbReference>
<comment type="caution">
    <text evidence="3">The sequence shown here is derived from an EMBL/GenBank/DDBJ whole genome shotgun (WGS) entry which is preliminary data.</text>
</comment>
<dbReference type="Proteomes" id="UP001479290">
    <property type="component" value="Unassembled WGS sequence"/>
</dbReference>
<feature type="compositionally biased region" description="Polar residues" evidence="1">
    <location>
        <begin position="217"/>
        <end position="226"/>
    </location>
</feature>
<evidence type="ECO:0000313" key="4">
    <source>
        <dbReference type="Proteomes" id="UP001479290"/>
    </source>
</evidence>
<organism evidence="3 4">
    <name type="scientific">Culter alburnus</name>
    <name type="common">Topmouth culter</name>
    <dbReference type="NCBI Taxonomy" id="194366"/>
    <lineage>
        <taxon>Eukaryota</taxon>
        <taxon>Metazoa</taxon>
        <taxon>Chordata</taxon>
        <taxon>Craniata</taxon>
        <taxon>Vertebrata</taxon>
        <taxon>Euteleostomi</taxon>
        <taxon>Actinopterygii</taxon>
        <taxon>Neopterygii</taxon>
        <taxon>Teleostei</taxon>
        <taxon>Ostariophysi</taxon>
        <taxon>Cypriniformes</taxon>
        <taxon>Xenocyprididae</taxon>
        <taxon>Xenocypridinae</taxon>
        <taxon>Culter</taxon>
    </lineage>
</organism>
<dbReference type="PANTHER" id="PTHR34488">
    <property type="entry name" value="SI:CH211-245H14.1-RELATED"/>
    <property type="match status" value="1"/>
</dbReference>
<feature type="domain" description="Ig-like" evidence="2">
    <location>
        <begin position="1"/>
        <end position="102"/>
    </location>
</feature>
<dbReference type="InterPro" id="IPR013783">
    <property type="entry name" value="Ig-like_fold"/>
</dbReference>
<feature type="region of interest" description="Disordered" evidence="1">
    <location>
        <begin position="168"/>
        <end position="231"/>
    </location>
</feature>
<sequence length="320" mass="36977">MEAESNNEFQIVLSEETKSDTILCHLSHNISAVAMEIRWFKETDCVCFYKNKRLIEGISYEDRVSLPTDELERGNVSLQLKELDVGDYLCQVINGDRTEEITIHTSFKTDEDGFEMLPQTIWSKKIDKKWTDKERTEMANSALSAVFHSLEKRDALKEDLQNINGAVLQTEKQTQTEENDIQKEDLSKQKSEHDDMNTGIETSKREEKETKPENKIKQLSNQQPGCSDQKLPDNDSKLAVLVVLHHTFDPEKIVPDSSKCVTRTDILTVDCLFYEDEGLLKCQKNSDAYDKVVHWLIEQGRKTGIRIHKSRYRLTIIYII</sequence>
<dbReference type="InterPro" id="IPR036179">
    <property type="entry name" value="Ig-like_dom_sf"/>
</dbReference>
<evidence type="ECO:0000313" key="3">
    <source>
        <dbReference type="EMBL" id="KAK9974765.1"/>
    </source>
</evidence>
<accession>A0AAW2AM13</accession>
<gene>
    <name evidence="3" type="ORF">ABG768_022842</name>
</gene>
<feature type="compositionally biased region" description="Basic and acidic residues" evidence="1">
    <location>
        <begin position="180"/>
        <end position="216"/>
    </location>
</feature>
<evidence type="ECO:0000256" key="1">
    <source>
        <dbReference type="SAM" id="MobiDB-lite"/>
    </source>
</evidence>
<dbReference type="AlphaFoldDB" id="A0AAW2AM13"/>
<dbReference type="PROSITE" id="PS50835">
    <property type="entry name" value="IG_LIKE"/>
    <property type="match status" value="1"/>
</dbReference>
<protein>
    <recommendedName>
        <fullName evidence="2">Ig-like domain-containing protein</fullName>
    </recommendedName>
</protein>
<dbReference type="EMBL" id="JAWDJR010000005">
    <property type="protein sequence ID" value="KAK9974765.1"/>
    <property type="molecule type" value="Genomic_DNA"/>
</dbReference>
<keyword evidence="4" id="KW-1185">Reference proteome</keyword>
<dbReference type="PANTHER" id="PTHR34488:SF1">
    <property type="entry name" value="SI:CH211-245H14.1-RELATED"/>
    <property type="match status" value="1"/>
</dbReference>
<name>A0AAW2AM13_CULAL</name>
<reference evidence="3 4" key="1">
    <citation type="submission" date="2024-05" db="EMBL/GenBank/DDBJ databases">
        <title>A high-quality chromosomal-level genome assembly of Topmouth culter (Culter alburnus).</title>
        <authorList>
            <person name="Zhao H."/>
        </authorList>
    </citation>
    <scope>NUCLEOTIDE SEQUENCE [LARGE SCALE GENOMIC DNA]</scope>
    <source>
        <strain evidence="3">CATC2023</strain>
        <tissue evidence="3">Muscle</tissue>
    </source>
</reference>
<dbReference type="Gene3D" id="2.60.40.10">
    <property type="entry name" value="Immunoglobulins"/>
    <property type="match status" value="1"/>
</dbReference>
<evidence type="ECO:0000259" key="2">
    <source>
        <dbReference type="PROSITE" id="PS50835"/>
    </source>
</evidence>